<dbReference type="EC" id="1.5.1.3" evidence="3 8"/>
<dbReference type="UniPathway" id="UPA00077">
    <property type="reaction ID" value="UER00158"/>
</dbReference>
<sequence>MNIQQQKITLVAALAENRVIGMNNDIPWHIPEDFAFFKQYTSHKPVIMGRNTWESLPRKPLPNRRNMVIDFEPVALSGAEVFTSLQAAFDACADEPEVIVMGGGQIYALALPFATDLRLTEIKLSPQGTVFFPEFSLTQWQEMSRQSHQSINGVAFDFVHYVRI</sequence>
<dbReference type="Pfam" id="PF00186">
    <property type="entry name" value="DHFR_1"/>
    <property type="match status" value="1"/>
</dbReference>
<dbReference type="GO" id="GO:0005829">
    <property type="term" value="C:cytosol"/>
    <property type="evidence" value="ECO:0007669"/>
    <property type="project" value="TreeGrafter"/>
</dbReference>
<evidence type="ECO:0000259" key="10">
    <source>
        <dbReference type="PROSITE" id="PS51330"/>
    </source>
</evidence>
<dbReference type="KEGG" id="smur:BWP33_04920"/>
<keyword evidence="12" id="KW-1185">Reference proteome</keyword>
<evidence type="ECO:0000256" key="1">
    <source>
        <dbReference type="ARBA" id="ARBA00004903"/>
    </source>
</evidence>
<accession>V9H8J3</accession>
<protein>
    <recommendedName>
        <fullName evidence="3 8">Dihydrofolate reductase</fullName>
        <ecNumber evidence="3 8">1.5.1.3</ecNumber>
    </recommendedName>
</protein>
<evidence type="ECO:0000256" key="2">
    <source>
        <dbReference type="ARBA" id="ARBA00009539"/>
    </source>
</evidence>
<evidence type="ECO:0000256" key="3">
    <source>
        <dbReference type="ARBA" id="ARBA00012856"/>
    </source>
</evidence>
<dbReference type="GO" id="GO:0004146">
    <property type="term" value="F:dihydrofolate reductase activity"/>
    <property type="evidence" value="ECO:0007669"/>
    <property type="project" value="UniProtKB-EC"/>
</dbReference>
<evidence type="ECO:0000256" key="7">
    <source>
        <dbReference type="ARBA" id="ARBA00025067"/>
    </source>
</evidence>
<dbReference type="PANTHER" id="PTHR48069:SF3">
    <property type="entry name" value="DIHYDROFOLATE REDUCTASE"/>
    <property type="match status" value="1"/>
</dbReference>
<keyword evidence="4 8" id="KW-0554">One-carbon metabolism</keyword>
<evidence type="ECO:0000313" key="12">
    <source>
        <dbReference type="Proteomes" id="UP000017813"/>
    </source>
</evidence>
<evidence type="ECO:0000256" key="5">
    <source>
        <dbReference type="ARBA" id="ARBA00022857"/>
    </source>
</evidence>
<keyword evidence="5 8" id="KW-0521">NADP</keyword>
<dbReference type="GO" id="GO:0046654">
    <property type="term" value="P:tetrahydrofolate biosynthetic process"/>
    <property type="evidence" value="ECO:0007669"/>
    <property type="project" value="UniProtKB-UniPathway"/>
</dbReference>
<dbReference type="Gene3D" id="3.40.430.10">
    <property type="entry name" value="Dihydrofolate Reductase, subunit A"/>
    <property type="match status" value="1"/>
</dbReference>
<reference evidence="11 12" key="1">
    <citation type="submission" date="2010-03" db="EMBL/GenBank/DDBJ databases">
        <authorList>
            <consortium name="The Broad Institute Genome Sequencing Platform"/>
            <person name="Ward D."/>
            <person name="Earl A."/>
            <person name="Feldgarden M."/>
            <person name="Gevers D."/>
            <person name="Young S."/>
            <person name="Zeng Q."/>
            <person name="Koehrsen M."/>
            <person name="Alvarado L."/>
            <person name="Berlin A.M."/>
            <person name="Borenstein D."/>
            <person name="Chapman S.B."/>
            <person name="Chen Z."/>
            <person name="Engels R."/>
            <person name="Freedman E."/>
            <person name="Gellesch M."/>
            <person name="Goldberg J."/>
            <person name="Griggs A."/>
            <person name="Gujja S."/>
            <person name="Heilman E.R."/>
            <person name="Heiman D.I."/>
            <person name="Hepburn T.A."/>
            <person name="Howarth C."/>
            <person name="Jen D."/>
            <person name="Larson L."/>
            <person name="Mehta T."/>
            <person name="Park D."/>
            <person name="Pearson M."/>
            <person name="Richards J."/>
            <person name="Roberts A."/>
            <person name="Saif S."/>
            <person name="Shea T.D."/>
            <person name="Shenoy N."/>
            <person name="Sisk P."/>
            <person name="Stolte C."/>
            <person name="Sykes S.N."/>
            <person name="Walk T."/>
            <person name="White J."/>
            <person name="Yandava C."/>
            <person name="Izard J."/>
            <person name="Baranova O.V."/>
            <person name="Blanton J.M."/>
            <person name="Tanner A.C."/>
            <person name="Dewhirst F."/>
            <person name="Haas B."/>
            <person name="Nusbaum C."/>
            <person name="Birren B."/>
        </authorList>
    </citation>
    <scope>NUCLEOTIDE SEQUENCE [LARGE SCALE GENOMIC DNA]</scope>
    <source>
        <strain evidence="11 12">ATCC 29453</strain>
    </source>
</reference>
<dbReference type="InterPro" id="IPR001796">
    <property type="entry name" value="DHFR_dom"/>
</dbReference>
<evidence type="ECO:0000313" key="11">
    <source>
        <dbReference type="EMBL" id="EFG31043.1"/>
    </source>
</evidence>
<dbReference type="GO" id="GO:0070401">
    <property type="term" value="F:NADP+ binding"/>
    <property type="evidence" value="ECO:0007669"/>
    <property type="project" value="UniProtKB-ARBA"/>
</dbReference>
<evidence type="ECO:0000256" key="4">
    <source>
        <dbReference type="ARBA" id="ARBA00022563"/>
    </source>
</evidence>
<dbReference type="FunFam" id="3.40.430.10:FF:000001">
    <property type="entry name" value="Dihydrofolate reductase"/>
    <property type="match status" value="1"/>
</dbReference>
<dbReference type="STRING" id="641147.HMPREF9021_01271"/>
<dbReference type="RefSeq" id="WP_002641668.1">
    <property type="nucleotide sequence ID" value="NZ_CP019448.1"/>
</dbReference>
<comment type="pathway">
    <text evidence="1 8">Cofactor biosynthesis; tetrahydrofolate biosynthesis; 5,6,7,8-tetrahydrofolate from 7,8-dihydrofolate: step 1/1.</text>
</comment>
<dbReference type="InterPro" id="IPR024072">
    <property type="entry name" value="DHFR-like_dom_sf"/>
</dbReference>
<dbReference type="GO" id="GO:0046452">
    <property type="term" value="P:dihydrofolate metabolic process"/>
    <property type="evidence" value="ECO:0007669"/>
    <property type="project" value="TreeGrafter"/>
</dbReference>
<dbReference type="Proteomes" id="UP000017813">
    <property type="component" value="Unassembled WGS sequence"/>
</dbReference>
<feature type="domain" description="DHFR" evidence="10">
    <location>
        <begin position="7"/>
        <end position="163"/>
    </location>
</feature>
<dbReference type="AlphaFoldDB" id="V9H8J3"/>
<dbReference type="GO" id="GO:0046655">
    <property type="term" value="P:folic acid metabolic process"/>
    <property type="evidence" value="ECO:0007669"/>
    <property type="project" value="TreeGrafter"/>
</dbReference>
<evidence type="ECO:0000256" key="6">
    <source>
        <dbReference type="ARBA" id="ARBA00023002"/>
    </source>
</evidence>
<keyword evidence="6 8" id="KW-0560">Oxidoreductase</keyword>
<evidence type="ECO:0000256" key="9">
    <source>
        <dbReference type="RuleBase" id="RU004474"/>
    </source>
</evidence>
<gene>
    <name evidence="11" type="ORF">HMPREF9021_01271</name>
</gene>
<dbReference type="HOGENOM" id="CLU_043966_5_1_4"/>
<dbReference type="PANTHER" id="PTHR48069">
    <property type="entry name" value="DIHYDROFOLATE REDUCTASE"/>
    <property type="match status" value="1"/>
</dbReference>
<name>V9H8J3_9NEIS</name>
<dbReference type="PROSITE" id="PS51330">
    <property type="entry name" value="DHFR_2"/>
    <property type="match status" value="1"/>
</dbReference>
<dbReference type="GO" id="GO:0006730">
    <property type="term" value="P:one-carbon metabolic process"/>
    <property type="evidence" value="ECO:0007669"/>
    <property type="project" value="UniProtKB-KW"/>
</dbReference>
<dbReference type="OrthoDB" id="9804315at2"/>
<evidence type="ECO:0000256" key="8">
    <source>
        <dbReference type="PIRNR" id="PIRNR000194"/>
    </source>
</evidence>
<dbReference type="CDD" id="cd00209">
    <property type="entry name" value="DHFR"/>
    <property type="match status" value="1"/>
</dbReference>
<dbReference type="PROSITE" id="PS00075">
    <property type="entry name" value="DHFR_1"/>
    <property type="match status" value="1"/>
</dbReference>
<organism evidence="11 12">
    <name type="scientific">Simonsiella muelleri ATCC 29453</name>
    <dbReference type="NCBI Taxonomy" id="641147"/>
    <lineage>
        <taxon>Bacteria</taxon>
        <taxon>Pseudomonadati</taxon>
        <taxon>Pseudomonadota</taxon>
        <taxon>Betaproteobacteria</taxon>
        <taxon>Neisseriales</taxon>
        <taxon>Neisseriaceae</taxon>
        <taxon>Simonsiella</taxon>
    </lineage>
</organism>
<comment type="similarity">
    <text evidence="2 8 9">Belongs to the dihydrofolate reductase family.</text>
</comment>
<dbReference type="SUPFAM" id="SSF53597">
    <property type="entry name" value="Dihydrofolate reductase-like"/>
    <property type="match status" value="1"/>
</dbReference>
<dbReference type="PRINTS" id="PR00070">
    <property type="entry name" value="DHFR"/>
</dbReference>
<dbReference type="PIRSF" id="PIRSF000194">
    <property type="entry name" value="DHFR"/>
    <property type="match status" value="1"/>
</dbReference>
<comment type="function">
    <text evidence="7 8">Key enzyme in folate metabolism. Catalyzes an essential reaction for de novo glycine and purine synthesis, and for DNA precursor synthesis.</text>
</comment>
<dbReference type="EMBL" id="ADCY02000021">
    <property type="protein sequence ID" value="EFG31043.1"/>
    <property type="molecule type" value="Genomic_DNA"/>
</dbReference>
<comment type="caution">
    <text evidence="11">The sequence shown here is derived from an EMBL/GenBank/DDBJ whole genome shotgun (WGS) entry which is preliminary data.</text>
</comment>
<reference evidence="11 12" key="2">
    <citation type="submission" date="2011-10" db="EMBL/GenBank/DDBJ databases">
        <title>The Genome Sequence of Simonsiella muelleri ATCC 29453.</title>
        <authorList>
            <consortium name="The Broad Institute Genome Sequencing Platform"/>
            <consortium name="The Broad Institute Genome Sequencing Center for Infectious Disease"/>
            <person name="Earl A."/>
            <person name="Ward D."/>
            <person name="Feldgarden M."/>
            <person name="Gevers D."/>
            <person name="Izard J."/>
            <person name="Baranova O.V."/>
            <person name="Blanton J.M."/>
            <person name="Tanner A.C."/>
            <person name="Dewhirst F."/>
            <person name="Young S.K."/>
            <person name="Zeng Q."/>
            <person name="Gargeya S."/>
            <person name="Fitzgerald M."/>
            <person name="Haas B."/>
            <person name="Abouelleil A."/>
            <person name="Alvarado L."/>
            <person name="Arachchi H.M."/>
            <person name="Berlin A."/>
            <person name="Brown A."/>
            <person name="Chapman S.B."/>
            <person name="Chen Z."/>
            <person name="Dunbar C."/>
            <person name="Freedman E."/>
            <person name="Gearin G."/>
            <person name="Goldberg J."/>
            <person name="Griggs A."/>
            <person name="Gujja S."/>
            <person name="Heiman D."/>
            <person name="Howarth C."/>
            <person name="Larson L."/>
            <person name="Lui A."/>
            <person name="MacDonald P.J.P."/>
            <person name="Montmayeur A."/>
            <person name="Murphy C."/>
            <person name="Neiman D."/>
            <person name="Pearson M."/>
            <person name="Priest M."/>
            <person name="Roberts A."/>
            <person name="Saif S."/>
            <person name="Shea T."/>
            <person name="Shenoy N."/>
            <person name="Sisk P."/>
            <person name="Stolte C."/>
            <person name="Sykes S."/>
            <person name="Wortman J."/>
            <person name="Nusbaum C."/>
            <person name="Birren B."/>
        </authorList>
    </citation>
    <scope>NUCLEOTIDE SEQUENCE [LARGE SCALE GENOMIC DNA]</scope>
    <source>
        <strain evidence="11 12">ATCC 29453</strain>
    </source>
</reference>
<proteinExistence type="inferred from homology"/>
<dbReference type="InterPro" id="IPR017925">
    <property type="entry name" value="DHFR_CS"/>
</dbReference>
<dbReference type="eggNOG" id="COG0262">
    <property type="taxonomic scope" value="Bacteria"/>
</dbReference>
<dbReference type="InterPro" id="IPR012259">
    <property type="entry name" value="DHFR"/>
</dbReference>
<comment type="catalytic activity">
    <reaction evidence="8">
        <text>(6S)-5,6,7,8-tetrahydrofolate + NADP(+) = 7,8-dihydrofolate + NADPH + H(+)</text>
        <dbReference type="Rhea" id="RHEA:15009"/>
        <dbReference type="ChEBI" id="CHEBI:15378"/>
        <dbReference type="ChEBI" id="CHEBI:57451"/>
        <dbReference type="ChEBI" id="CHEBI:57453"/>
        <dbReference type="ChEBI" id="CHEBI:57783"/>
        <dbReference type="ChEBI" id="CHEBI:58349"/>
        <dbReference type="EC" id="1.5.1.3"/>
    </reaction>
</comment>